<dbReference type="EMBL" id="ADWO01000013">
    <property type="protein sequence ID" value="EFI73291.1"/>
    <property type="molecule type" value="Genomic_DNA"/>
</dbReference>
<comment type="caution">
    <text evidence="2">The sequence shown here is derived from an EMBL/GenBank/DDBJ whole genome shotgun (WGS) entry which is preliminary data.</text>
</comment>
<feature type="transmembrane region" description="Helical" evidence="1">
    <location>
        <begin position="18"/>
        <end position="39"/>
    </location>
</feature>
<evidence type="ECO:0000256" key="1">
    <source>
        <dbReference type="SAM" id="Phobius"/>
    </source>
</evidence>
<keyword evidence="1" id="KW-1133">Transmembrane helix</keyword>
<keyword evidence="1" id="KW-0472">Membrane</keyword>
<dbReference type="RefSeq" id="WP_006281342.1">
    <property type="nucleotide sequence ID" value="NZ_ADWO01000013.1"/>
</dbReference>
<evidence type="ECO:0000313" key="3">
    <source>
        <dbReference type="Proteomes" id="UP000004524"/>
    </source>
</evidence>
<keyword evidence="3" id="KW-1185">Reference proteome</keyword>
<proteinExistence type="predicted"/>
<name>D8DTJ1_9BACT</name>
<accession>D8DTJ1</accession>
<gene>
    <name evidence="2" type="ORF">PBR_1475</name>
</gene>
<reference evidence="2 3" key="1">
    <citation type="journal article" date="2010" name="Microb. Ecol.">
        <title>Comparative genome analysis of Prevotella ruminicola and Prevotella bryantii: insights into their environmental niche.</title>
        <authorList>
            <consortium name="North American Consortium for Rumen Bacteria"/>
            <person name="Purushe J."/>
            <person name="Fouts D.E."/>
            <person name="Morrison M."/>
            <person name="White B.A."/>
            <person name="Mackie R.I."/>
            <person name="Coutinho P.M."/>
            <person name="Henrissat B."/>
            <person name="Nelson K.E."/>
        </authorList>
    </citation>
    <scope>NUCLEOTIDE SEQUENCE [LARGE SCALE GENOMIC DNA]</scope>
    <source>
        <strain evidence="2 3">B14</strain>
    </source>
</reference>
<sequence>MTELVIKIYKYFHNHRPIFWASMIFLFIFFGFFASRINLEEDINKLMPSSKNADGTTKLAFSSLRIKDKTFLLFEGQKGATPQKIASSL</sequence>
<dbReference type="Proteomes" id="UP000004524">
    <property type="component" value="Unassembled WGS sequence"/>
</dbReference>
<evidence type="ECO:0000313" key="2">
    <source>
        <dbReference type="EMBL" id="EFI73291.1"/>
    </source>
</evidence>
<keyword evidence="1" id="KW-0812">Transmembrane</keyword>
<dbReference type="AlphaFoldDB" id="D8DTJ1"/>
<organism evidence="2 3">
    <name type="scientific">Segatella baroniae B14</name>
    <dbReference type="NCBI Taxonomy" id="752555"/>
    <lineage>
        <taxon>Bacteria</taxon>
        <taxon>Pseudomonadati</taxon>
        <taxon>Bacteroidota</taxon>
        <taxon>Bacteroidia</taxon>
        <taxon>Bacteroidales</taxon>
        <taxon>Prevotellaceae</taxon>
        <taxon>Segatella</taxon>
    </lineage>
</organism>
<protein>
    <submittedName>
        <fullName evidence="2">Uncharacterized protein</fullName>
    </submittedName>
</protein>